<dbReference type="Proteomes" id="UP000011087">
    <property type="component" value="Unassembled WGS sequence"/>
</dbReference>
<dbReference type="GO" id="GO:0001708">
    <property type="term" value="P:cell fate specification"/>
    <property type="evidence" value="ECO:0007669"/>
    <property type="project" value="TreeGrafter"/>
</dbReference>
<dbReference type="Gene3D" id="2.170.16.10">
    <property type="entry name" value="Hedgehog/Intein (Hint) domain"/>
    <property type="match status" value="1"/>
</dbReference>
<dbReference type="SMART" id="SM00306">
    <property type="entry name" value="HintN"/>
    <property type="match status" value="1"/>
</dbReference>
<dbReference type="CDD" id="cd00081">
    <property type="entry name" value="Hint"/>
    <property type="match status" value="1"/>
</dbReference>
<feature type="domain" description="Hint" evidence="3">
    <location>
        <begin position="224"/>
        <end position="331"/>
    </location>
</feature>
<dbReference type="InterPro" id="IPR003587">
    <property type="entry name" value="Hint_dom_N"/>
</dbReference>
<dbReference type="OrthoDB" id="5212at2759"/>
<evidence type="ECO:0000256" key="1">
    <source>
        <dbReference type="SAM" id="MobiDB-lite"/>
    </source>
</evidence>
<organism evidence="4">
    <name type="scientific">Guillardia theta (strain CCMP2712)</name>
    <name type="common">Cryptophyte</name>
    <dbReference type="NCBI Taxonomy" id="905079"/>
    <lineage>
        <taxon>Eukaryota</taxon>
        <taxon>Cryptophyceae</taxon>
        <taxon>Pyrenomonadales</taxon>
        <taxon>Geminigeraceae</taxon>
        <taxon>Guillardia</taxon>
    </lineage>
</organism>
<name>L1I5M5_GUITC</name>
<keyword evidence="2" id="KW-0812">Transmembrane</keyword>
<dbReference type="GO" id="GO:0016540">
    <property type="term" value="P:protein autoprocessing"/>
    <property type="evidence" value="ECO:0007669"/>
    <property type="project" value="InterPro"/>
</dbReference>
<dbReference type="HOGENOM" id="CLU_596491_0_0_1"/>
<protein>
    <recommendedName>
        <fullName evidence="3">Hint domain-containing protein</fullName>
    </recommendedName>
</protein>
<dbReference type="PANTHER" id="PTHR11889">
    <property type="entry name" value="HEDGEHOG"/>
    <property type="match status" value="1"/>
</dbReference>
<dbReference type="GO" id="GO:0005615">
    <property type="term" value="C:extracellular space"/>
    <property type="evidence" value="ECO:0007669"/>
    <property type="project" value="TreeGrafter"/>
</dbReference>
<keyword evidence="2" id="KW-0472">Membrane</keyword>
<dbReference type="PaxDb" id="55529-EKX31541"/>
<evidence type="ECO:0000313" key="4">
    <source>
        <dbReference type="EMBL" id="EKX31541.1"/>
    </source>
</evidence>
<feature type="region of interest" description="Disordered" evidence="1">
    <location>
        <begin position="19"/>
        <end position="43"/>
    </location>
</feature>
<dbReference type="SUPFAM" id="SSF51294">
    <property type="entry name" value="Hedgehog/intein (Hint) domain"/>
    <property type="match status" value="1"/>
</dbReference>
<evidence type="ECO:0000313" key="5">
    <source>
        <dbReference type="EnsemblProtists" id="EKX31541"/>
    </source>
</evidence>
<accession>L1I5M5</accession>
<dbReference type="InterPro" id="IPR001767">
    <property type="entry name" value="Hedgehog_Hint"/>
</dbReference>
<evidence type="ECO:0000256" key="2">
    <source>
        <dbReference type="SAM" id="Phobius"/>
    </source>
</evidence>
<reference evidence="6" key="2">
    <citation type="submission" date="2012-11" db="EMBL/GenBank/DDBJ databases">
        <authorList>
            <person name="Kuo A."/>
            <person name="Curtis B.A."/>
            <person name="Tanifuji G."/>
            <person name="Burki F."/>
            <person name="Gruber A."/>
            <person name="Irimia M."/>
            <person name="Maruyama S."/>
            <person name="Arias M.C."/>
            <person name="Ball S.G."/>
            <person name="Gile G.H."/>
            <person name="Hirakawa Y."/>
            <person name="Hopkins J.F."/>
            <person name="Rensing S.A."/>
            <person name="Schmutz J."/>
            <person name="Symeonidi A."/>
            <person name="Elias M."/>
            <person name="Eveleigh R.J."/>
            <person name="Herman E.K."/>
            <person name="Klute M.J."/>
            <person name="Nakayama T."/>
            <person name="Obornik M."/>
            <person name="Reyes-Prieto A."/>
            <person name="Armbrust E.V."/>
            <person name="Aves S.J."/>
            <person name="Beiko R.G."/>
            <person name="Coutinho P."/>
            <person name="Dacks J.B."/>
            <person name="Durnford D.G."/>
            <person name="Fast N.M."/>
            <person name="Green B.R."/>
            <person name="Grisdale C."/>
            <person name="Hempe F."/>
            <person name="Henrissat B."/>
            <person name="Hoppner M.P."/>
            <person name="Ishida K.-I."/>
            <person name="Kim E."/>
            <person name="Koreny L."/>
            <person name="Kroth P.G."/>
            <person name="Liu Y."/>
            <person name="Malik S.-B."/>
            <person name="Maier U.G."/>
            <person name="McRose D."/>
            <person name="Mock T."/>
            <person name="Neilson J.A."/>
            <person name="Onodera N.T."/>
            <person name="Poole A.M."/>
            <person name="Pritham E.J."/>
            <person name="Richards T.A."/>
            <person name="Rocap G."/>
            <person name="Roy S.W."/>
            <person name="Sarai C."/>
            <person name="Schaack S."/>
            <person name="Shirato S."/>
            <person name="Slamovits C.H."/>
            <person name="Spencer D.F."/>
            <person name="Suzuki S."/>
            <person name="Worden A.Z."/>
            <person name="Zauner S."/>
            <person name="Barry K."/>
            <person name="Bell C."/>
            <person name="Bharti A.K."/>
            <person name="Crow J.A."/>
            <person name="Grimwood J."/>
            <person name="Kramer R."/>
            <person name="Lindquist E."/>
            <person name="Lucas S."/>
            <person name="Salamov A."/>
            <person name="McFadden G.I."/>
            <person name="Lane C.E."/>
            <person name="Keeling P.J."/>
            <person name="Gray M.W."/>
            <person name="Grigoriev I.V."/>
            <person name="Archibald J.M."/>
        </authorList>
    </citation>
    <scope>NUCLEOTIDE SEQUENCE</scope>
    <source>
        <strain evidence="6">CCMP2712</strain>
    </source>
</reference>
<dbReference type="RefSeq" id="XP_005818521.1">
    <property type="nucleotide sequence ID" value="XM_005818464.1"/>
</dbReference>
<dbReference type="InterPro" id="IPR036844">
    <property type="entry name" value="Hint_dom_sf"/>
</dbReference>
<gene>
    <name evidence="4" type="ORF">GUITHDRAFT_122267</name>
</gene>
<dbReference type="GO" id="GO:0010468">
    <property type="term" value="P:regulation of gene expression"/>
    <property type="evidence" value="ECO:0007669"/>
    <property type="project" value="TreeGrafter"/>
</dbReference>
<sequence>MAAVLVACAIYQFPSSQTELADIDGPSPRDPPRSSWAREGKGTSAWMEQHKRKVVVKHQRGRQDRPFDSILRNVPRQVSVALDIPMLRVQQLEKQAAKKVAKASKAQLLHSLHRIMLAEANITDMSVCKGKWQGCEPLAKNILAVASEISSTCSSLYFNEQEYYKCERNIAEPLCLDVDREFPSMCREGGKGHDYVVPHGYVGSEDPANIEGNFCQGCEKMRTSGCFDAMSTVTVRGKGDMRLLDLKLGDEVASADDYGLFVWSPVIFIHDHKEDTKMRRVKFGGEGEKGEVSLTDTHPLLLAADKDESFSQARRVRARDIKQGDRILVMKGGKAAPVTASLLPLLLFLFLLVIFFLQVVGSSLFSSQVRYVLTANDRILVDGVVGPTASTMLGAAETLPFKALHVLGLLELPAVARVLSLILESPALSWSESLLDRLAPKAAAAAARVPSLLSSPSSY</sequence>
<feature type="transmembrane region" description="Helical" evidence="2">
    <location>
        <begin position="342"/>
        <end position="360"/>
    </location>
</feature>
<dbReference type="GO" id="GO:0005509">
    <property type="term" value="F:calcium ion binding"/>
    <property type="evidence" value="ECO:0007669"/>
    <property type="project" value="TreeGrafter"/>
</dbReference>
<dbReference type="InterPro" id="IPR050387">
    <property type="entry name" value="Hedgehog_Signaling"/>
</dbReference>
<keyword evidence="6" id="KW-1185">Reference proteome</keyword>
<dbReference type="Pfam" id="PF01079">
    <property type="entry name" value="Hint"/>
    <property type="match status" value="1"/>
</dbReference>
<dbReference type="GeneID" id="17288262"/>
<dbReference type="GO" id="GO:0007224">
    <property type="term" value="P:smoothened signaling pathway"/>
    <property type="evidence" value="ECO:0007669"/>
    <property type="project" value="TreeGrafter"/>
</dbReference>
<reference evidence="5" key="3">
    <citation type="submission" date="2016-03" db="UniProtKB">
        <authorList>
            <consortium name="EnsemblProtists"/>
        </authorList>
    </citation>
    <scope>IDENTIFICATION</scope>
</reference>
<reference evidence="4 6" key="1">
    <citation type="journal article" date="2012" name="Nature">
        <title>Algal genomes reveal evolutionary mosaicism and the fate of nucleomorphs.</title>
        <authorList>
            <consortium name="DOE Joint Genome Institute"/>
            <person name="Curtis B.A."/>
            <person name="Tanifuji G."/>
            <person name="Burki F."/>
            <person name="Gruber A."/>
            <person name="Irimia M."/>
            <person name="Maruyama S."/>
            <person name="Arias M.C."/>
            <person name="Ball S.G."/>
            <person name="Gile G.H."/>
            <person name="Hirakawa Y."/>
            <person name="Hopkins J.F."/>
            <person name="Kuo A."/>
            <person name="Rensing S.A."/>
            <person name="Schmutz J."/>
            <person name="Symeonidi A."/>
            <person name="Elias M."/>
            <person name="Eveleigh R.J."/>
            <person name="Herman E.K."/>
            <person name="Klute M.J."/>
            <person name="Nakayama T."/>
            <person name="Obornik M."/>
            <person name="Reyes-Prieto A."/>
            <person name="Armbrust E.V."/>
            <person name="Aves S.J."/>
            <person name="Beiko R.G."/>
            <person name="Coutinho P."/>
            <person name="Dacks J.B."/>
            <person name="Durnford D.G."/>
            <person name="Fast N.M."/>
            <person name="Green B.R."/>
            <person name="Grisdale C.J."/>
            <person name="Hempel F."/>
            <person name="Henrissat B."/>
            <person name="Hoppner M.P."/>
            <person name="Ishida K."/>
            <person name="Kim E."/>
            <person name="Koreny L."/>
            <person name="Kroth P.G."/>
            <person name="Liu Y."/>
            <person name="Malik S.B."/>
            <person name="Maier U.G."/>
            <person name="McRose D."/>
            <person name="Mock T."/>
            <person name="Neilson J.A."/>
            <person name="Onodera N.T."/>
            <person name="Poole A.M."/>
            <person name="Pritham E.J."/>
            <person name="Richards T.A."/>
            <person name="Rocap G."/>
            <person name="Roy S.W."/>
            <person name="Sarai C."/>
            <person name="Schaack S."/>
            <person name="Shirato S."/>
            <person name="Slamovits C.H."/>
            <person name="Spencer D.F."/>
            <person name="Suzuki S."/>
            <person name="Worden A.Z."/>
            <person name="Zauner S."/>
            <person name="Barry K."/>
            <person name="Bell C."/>
            <person name="Bharti A.K."/>
            <person name="Crow J.A."/>
            <person name="Grimwood J."/>
            <person name="Kramer R."/>
            <person name="Lindquist E."/>
            <person name="Lucas S."/>
            <person name="Salamov A."/>
            <person name="McFadden G.I."/>
            <person name="Lane C.E."/>
            <person name="Keeling P.J."/>
            <person name="Gray M.W."/>
            <person name="Grigoriev I.V."/>
            <person name="Archibald J.M."/>
        </authorList>
    </citation>
    <scope>NUCLEOTIDE SEQUENCE</scope>
    <source>
        <strain evidence="4 6">CCMP2712</strain>
    </source>
</reference>
<feature type="compositionally biased region" description="Basic and acidic residues" evidence="1">
    <location>
        <begin position="30"/>
        <end position="41"/>
    </location>
</feature>
<dbReference type="PANTHER" id="PTHR11889:SF31">
    <property type="entry name" value="PROTEIN HEDGEHOG"/>
    <property type="match status" value="1"/>
</dbReference>
<proteinExistence type="predicted"/>
<evidence type="ECO:0000313" key="6">
    <source>
        <dbReference type="Proteomes" id="UP000011087"/>
    </source>
</evidence>
<dbReference type="EMBL" id="JH993265">
    <property type="protein sequence ID" value="EKX31541.1"/>
    <property type="molecule type" value="Genomic_DNA"/>
</dbReference>
<dbReference type="AlphaFoldDB" id="L1I5M5"/>
<dbReference type="KEGG" id="gtt:GUITHDRAFT_122267"/>
<evidence type="ECO:0000259" key="3">
    <source>
        <dbReference type="SMART" id="SM00306"/>
    </source>
</evidence>
<dbReference type="EnsemblProtists" id="EKX31541">
    <property type="protein sequence ID" value="EKX31541"/>
    <property type="gene ID" value="GUITHDRAFT_122267"/>
</dbReference>
<keyword evidence="2" id="KW-1133">Transmembrane helix</keyword>
<dbReference type="GO" id="GO:0005113">
    <property type="term" value="F:patched binding"/>
    <property type="evidence" value="ECO:0007669"/>
    <property type="project" value="TreeGrafter"/>
</dbReference>